<organism evidence="1 2">
    <name type="scientific">Methylocystis bryophila</name>
    <dbReference type="NCBI Taxonomy" id="655015"/>
    <lineage>
        <taxon>Bacteria</taxon>
        <taxon>Pseudomonadati</taxon>
        <taxon>Pseudomonadota</taxon>
        <taxon>Alphaproteobacteria</taxon>
        <taxon>Hyphomicrobiales</taxon>
        <taxon>Methylocystaceae</taxon>
        <taxon>Methylocystis</taxon>
    </lineage>
</organism>
<gene>
    <name evidence="1" type="ORF">B1812_08870</name>
</gene>
<evidence type="ECO:0000313" key="2">
    <source>
        <dbReference type="Proteomes" id="UP000193978"/>
    </source>
</evidence>
<evidence type="ECO:0000313" key="1">
    <source>
        <dbReference type="EMBL" id="ARN81177.1"/>
    </source>
</evidence>
<name>A0A1W6MUD3_9HYPH</name>
<dbReference type="KEGG" id="mbry:B1812_08870"/>
<dbReference type="EMBL" id="CP019948">
    <property type="protein sequence ID" value="ARN81177.1"/>
    <property type="molecule type" value="Genomic_DNA"/>
</dbReference>
<keyword evidence="2" id="KW-1185">Reference proteome</keyword>
<accession>A0A1W6MUD3</accession>
<dbReference type="Proteomes" id="UP000193978">
    <property type="component" value="Chromosome"/>
</dbReference>
<proteinExistence type="predicted"/>
<reference evidence="1 2" key="1">
    <citation type="submission" date="2017-02" db="EMBL/GenBank/DDBJ databases">
        <authorList>
            <person name="Peterson S.W."/>
        </authorList>
    </citation>
    <scope>NUCLEOTIDE SEQUENCE [LARGE SCALE GENOMIC DNA]</scope>
    <source>
        <strain evidence="1 2">S285</strain>
    </source>
</reference>
<dbReference type="STRING" id="655015.B1812_08870"/>
<sequence>MSRRFLLDCDGREDQTAQIRTHCVRFPTFVRTMGSSSSGSRCAAFAASVSPKHSATVQGAENEAAIEASV</sequence>
<dbReference type="AlphaFoldDB" id="A0A1W6MUD3"/>
<protein>
    <submittedName>
        <fullName evidence="1">Uncharacterized protein</fullName>
    </submittedName>
</protein>